<organism evidence="4">
    <name type="scientific">Auxenochlorella protothecoides</name>
    <name type="common">Green microalga</name>
    <name type="synonym">Chlorella protothecoides</name>
    <dbReference type="NCBI Taxonomy" id="3075"/>
    <lineage>
        <taxon>Eukaryota</taxon>
        <taxon>Viridiplantae</taxon>
        <taxon>Chlorophyta</taxon>
        <taxon>core chlorophytes</taxon>
        <taxon>Trebouxiophyceae</taxon>
        <taxon>Chlorellales</taxon>
        <taxon>Chlorellaceae</taxon>
        <taxon>Auxenochlorella</taxon>
    </lineage>
</organism>
<dbReference type="InterPro" id="IPR026581">
    <property type="entry name" value="TCP10L/CENPJ"/>
</dbReference>
<feature type="compositionally biased region" description="Polar residues" evidence="3">
    <location>
        <begin position="134"/>
        <end position="150"/>
    </location>
</feature>
<reference evidence="4" key="1">
    <citation type="submission" date="2015-08" db="EMBL/GenBank/DDBJ databases">
        <authorList>
            <person name="Babu N.S."/>
            <person name="Beckwith C.J."/>
            <person name="Beseler K.G."/>
            <person name="Brison A."/>
            <person name="Carone J.V."/>
            <person name="Caskin T.P."/>
            <person name="Diamond M."/>
            <person name="Durham M.E."/>
            <person name="Foxe J.M."/>
            <person name="Go M."/>
            <person name="Henderson B.A."/>
            <person name="Jones I.B."/>
            <person name="McGettigan J.A."/>
            <person name="Micheletti S.J."/>
            <person name="Nasrallah M.E."/>
            <person name="Ortiz D."/>
            <person name="Piller C.R."/>
            <person name="Privatt S.R."/>
            <person name="Schneider S.L."/>
            <person name="Sharp S."/>
            <person name="Smith T.C."/>
            <person name="Stanton J.D."/>
            <person name="Ullery H.E."/>
            <person name="Wilson R.J."/>
            <person name="Serrano M.G."/>
            <person name="Buck G."/>
            <person name="Lee V."/>
            <person name="Wang Y."/>
            <person name="Carvalho R."/>
            <person name="Voegtly L."/>
            <person name="Shi R."/>
            <person name="Duckworth R."/>
            <person name="Johnson A."/>
            <person name="Loviza R."/>
            <person name="Walstead R."/>
            <person name="Shah Z."/>
            <person name="Kiflezghi M."/>
            <person name="Wade K."/>
            <person name="Ball S.L."/>
            <person name="Bradley K.W."/>
            <person name="Asai D.J."/>
            <person name="Bowman C.A."/>
            <person name="Russell D.A."/>
            <person name="Pope W.H."/>
            <person name="Jacobs-Sera D."/>
            <person name="Hendrix R.W."/>
            <person name="Hatfull G.F."/>
        </authorList>
    </citation>
    <scope>NUCLEOTIDE SEQUENCE</scope>
</reference>
<sequence>MPHSHTTTTFEQPSESRRFLRSGDGWAIRQDAVRTGRRYIPRGGHVMDFSKSVTPRTSMDRGMQGGSRSGMKEHSPSQKEVSDEECDVLVRHHAPSLSGRSHTVKISLGLPSPPRKEDRQHTQRHERQGMQRLGSPSPSEAGSKRTGNQHQDSHGVPLSRNASPKAVCTQQTEGGFHKQPDHQDAARNSPTPLAGPPTPESETLVQELAQEVRQLGSERQRVQELRLRLSQEADLMEREKVAWATRKASADAAAQAELAEQMRRLERERRVLEKQGRALLKLPTRRQKAEVAEIQEVLEKERQERRARDARHRLVEERLKRQLAEAQDRCARLEEMMREVGRREQKSPRCARCSASQMAANPVPDGGRLACKGVAVLPARSGRLAAETLNSGVDPSPSRRGVTFRGGGMGSGGSEGGRSPTGQQGGGKGPAIDPICEPAHAPAWRQDEGVTDRSPSGSGPAHAFGRAEIARGCHHDCAADSTAGADCRPLSQTSYGKWTQAATSDPEQGCTVTRFSNGDIHRQLPDGTEQYWYSEVDTWQIQHPSGVEVVHHADAAVEASHPGGLEERLNRSRGASWRLPGSAEFVPISRAQLSWEILQPRPRTCH</sequence>
<feature type="compositionally biased region" description="Gly residues" evidence="3">
    <location>
        <begin position="404"/>
        <end position="416"/>
    </location>
</feature>
<dbReference type="Gene3D" id="2.60.450.20">
    <property type="match status" value="1"/>
</dbReference>
<feature type="compositionally biased region" description="Basic and acidic residues" evidence="3">
    <location>
        <begin position="70"/>
        <end position="81"/>
    </location>
</feature>
<keyword evidence="2" id="KW-0175">Coiled coil</keyword>
<accession>A0A1D1ZRR9</accession>
<feature type="compositionally biased region" description="Polar residues" evidence="3">
    <location>
        <begin position="1"/>
        <end position="13"/>
    </location>
</feature>
<gene>
    <name evidence="4" type="ORF">g.76605</name>
</gene>
<evidence type="ECO:0000256" key="3">
    <source>
        <dbReference type="SAM" id="MobiDB-lite"/>
    </source>
</evidence>
<evidence type="ECO:0008006" key="5">
    <source>
        <dbReference type="Google" id="ProtNLM"/>
    </source>
</evidence>
<feature type="region of interest" description="Disordered" evidence="3">
    <location>
        <begin position="1"/>
        <end position="23"/>
    </location>
</feature>
<dbReference type="AlphaFoldDB" id="A0A1D1ZRR9"/>
<feature type="coiled-coil region" evidence="2">
    <location>
        <begin position="205"/>
        <end position="343"/>
    </location>
</feature>
<protein>
    <recommendedName>
        <fullName evidence="5">Centromere protein J C-terminal domain-containing protein</fullName>
    </recommendedName>
</protein>
<dbReference type="PANTHER" id="PTHR10331:SF6">
    <property type="entry name" value="SPINDLE ASSEMBLY ABNORMAL 4"/>
    <property type="match status" value="1"/>
</dbReference>
<dbReference type="InterPro" id="IPR047002">
    <property type="entry name" value="Tcp10_C_sf"/>
</dbReference>
<evidence type="ECO:0000256" key="1">
    <source>
        <dbReference type="ARBA" id="ARBA00005627"/>
    </source>
</evidence>
<comment type="similarity">
    <text evidence="1">Belongs to the TCP10 family.</text>
</comment>
<feature type="region of interest" description="Disordered" evidence="3">
    <location>
        <begin position="45"/>
        <end position="202"/>
    </location>
</feature>
<feature type="compositionally biased region" description="Basic and acidic residues" evidence="3">
    <location>
        <begin position="114"/>
        <end position="129"/>
    </location>
</feature>
<evidence type="ECO:0000256" key="2">
    <source>
        <dbReference type="SAM" id="Coils"/>
    </source>
</evidence>
<dbReference type="EMBL" id="GDKF01008966">
    <property type="protein sequence ID" value="JAT69656.1"/>
    <property type="molecule type" value="Transcribed_RNA"/>
</dbReference>
<name>A0A1D1ZRR9_AUXPR</name>
<evidence type="ECO:0000313" key="4">
    <source>
        <dbReference type="EMBL" id="JAT69656.1"/>
    </source>
</evidence>
<dbReference type="PANTHER" id="PTHR10331">
    <property type="entry name" value="T COMPLEX PROTEIN 10"/>
    <property type="match status" value="1"/>
</dbReference>
<feature type="compositionally biased region" description="Basic and acidic residues" evidence="3">
    <location>
        <begin position="175"/>
        <end position="185"/>
    </location>
</feature>
<proteinExistence type="inferred from homology"/>
<feature type="region of interest" description="Disordered" evidence="3">
    <location>
        <begin position="387"/>
        <end position="437"/>
    </location>
</feature>